<dbReference type="PROSITE" id="PS50893">
    <property type="entry name" value="ABC_TRANSPORTER_2"/>
    <property type="match status" value="1"/>
</dbReference>
<dbReference type="PANTHER" id="PTHR42734:SF5">
    <property type="entry name" value="IRON TRANSPORT SYSTEM ATP-BINDING PROTEIN HI_0361-RELATED"/>
    <property type="match status" value="1"/>
</dbReference>
<comment type="caution">
    <text evidence="6">The sequence shown here is derived from an EMBL/GenBank/DDBJ whole genome shotgun (WGS) entry which is preliminary data.</text>
</comment>
<protein>
    <submittedName>
        <fullName evidence="6">Metal ABC transporter ATP-binding protein</fullName>
    </submittedName>
</protein>
<evidence type="ECO:0000259" key="5">
    <source>
        <dbReference type="PROSITE" id="PS50893"/>
    </source>
</evidence>
<sequence>MTAPPLLQLTDVTVTYGAPGSGAVRALNRASLHVAPGNICGLVGMNGSGKSTLFKAIMGVVPASGSVRIDGLAPREARRQGLVSYVPQSEDIDFTFPVSVRDVVSQGRYSRLGITRHLGATDRAAVDTALERVGLTDLAHRQIGNLSGGQRKRAFVARGLAQGARLLLLDEPFAGVDKKSEAMLVSLFKELRADGAGILISTHDLANLADLADTAVLLRNEVLLTGDPATVLAPENIVRAFGMNPLTGEN</sequence>
<dbReference type="InterPro" id="IPR027417">
    <property type="entry name" value="P-loop_NTPase"/>
</dbReference>
<dbReference type="PROSITE" id="PS00211">
    <property type="entry name" value="ABC_TRANSPORTER_1"/>
    <property type="match status" value="1"/>
</dbReference>
<dbReference type="SMART" id="SM00382">
    <property type="entry name" value="AAA"/>
    <property type="match status" value="1"/>
</dbReference>
<dbReference type="SUPFAM" id="SSF52540">
    <property type="entry name" value="P-loop containing nucleoside triphosphate hydrolases"/>
    <property type="match status" value="1"/>
</dbReference>
<dbReference type="Pfam" id="PF00005">
    <property type="entry name" value="ABC_tran"/>
    <property type="match status" value="1"/>
</dbReference>
<feature type="domain" description="ABC transporter" evidence="5">
    <location>
        <begin position="7"/>
        <end position="245"/>
    </location>
</feature>
<name>A0A9D2UFC6_9MICC</name>
<dbReference type="Proteomes" id="UP000823908">
    <property type="component" value="Unassembled WGS sequence"/>
</dbReference>
<evidence type="ECO:0000313" key="7">
    <source>
        <dbReference type="Proteomes" id="UP000823908"/>
    </source>
</evidence>
<comment type="similarity">
    <text evidence="1">Belongs to the ABC transporter superfamily.</text>
</comment>
<dbReference type="InterPro" id="IPR017871">
    <property type="entry name" value="ABC_transporter-like_CS"/>
</dbReference>
<organism evidence="6 7">
    <name type="scientific">Candidatus Rothia avistercoris</name>
    <dbReference type="NCBI Taxonomy" id="2840479"/>
    <lineage>
        <taxon>Bacteria</taxon>
        <taxon>Bacillati</taxon>
        <taxon>Actinomycetota</taxon>
        <taxon>Actinomycetes</taxon>
        <taxon>Micrococcales</taxon>
        <taxon>Micrococcaceae</taxon>
        <taxon>Rothia</taxon>
    </lineage>
</organism>
<dbReference type="InterPro" id="IPR003439">
    <property type="entry name" value="ABC_transporter-like_ATP-bd"/>
</dbReference>
<proteinExistence type="inferred from homology"/>
<keyword evidence="2" id="KW-0813">Transport</keyword>
<reference evidence="6" key="1">
    <citation type="journal article" date="2021" name="PeerJ">
        <title>Extensive microbial diversity within the chicken gut microbiome revealed by metagenomics and culture.</title>
        <authorList>
            <person name="Gilroy R."/>
            <person name="Ravi A."/>
            <person name="Getino M."/>
            <person name="Pursley I."/>
            <person name="Horton D.L."/>
            <person name="Alikhan N.F."/>
            <person name="Baker D."/>
            <person name="Gharbi K."/>
            <person name="Hall N."/>
            <person name="Watson M."/>
            <person name="Adriaenssens E.M."/>
            <person name="Foster-Nyarko E."/>
            <person name="Jarju S."/>
            <person name="Secka A."/>
            <person name="Antonio M."/>
            <person name="Oren A."/>
            <person name="Chaudhuri R.R."/>
            <person name="La Ragione R."/>
            <person name="Hildebrand F."/>
            <person name="Pallen M.J."/>
        </authorList>
    </citation>
    <scope>NUCLEOTIDE SEQUENCE</scope>
    <source>
        <strain evidence="6">ChiHjej10B9-4811</strain>
    </source>
</reference>
<evidence type="ECO:0000313" key="6">
    <source>
        <dbReference type="EMBL" id="HJD51284.1"/>
    </source>
</evidence>
<keyword evidence="4 6" id="KW-0067">ATP-binding</keyword>
<dbReference type="InterPro" id="IPR050153">
    <property type="entry name" value="Metal_Ion_Import_ABC"/>
</dbReference>
<evidence type="ECO:0000256" key="1">
    <source>
        <dbReference type="ARBA" id="ARBA00005417"/>
    </source>
</evidence>
<dbReference type="Gene3D" id="3.40.50.300">
    <property type="entry name" value="P-loop containing nucleotide triphosphate hydrolases"/>
    <property type="match status" value="1"/>
</dbReference>
<dbReference type="GO" id="GO:0016887">
    <property type="term" value="F:ATP hydrolysis activity"/>
    <property type="evidence" value="ECO:0007669"/>
    <property type="project" value="InterPro"/>
</dbReference>
<dbReference type="PANTHER" id="PTHR42734">
    <property type="entry name" value="METAL TRANSPORT SYSTEM ATP-BINDING PROTEIN TM_0124-RELATED"/>
    <property type="match status" value="1"/>
</dbReference>
<evidence type="ECO:0000256" key="3">
    <source>
        <dbReference type="ARBA" id="ARBA00022741"/>
    </source>
</evidence>
<dbReference type="GO" id="GO:0005524">
    <property type="term" value="F:ATP binding"/>
    <property type="evidence" value="ECO:0007669"/>
    <property type="project" value="UniProtKB-KW"/>
</dbReference>
<dbReference type="AlphaFoldDB" id="A0A9D2UFC6"/>
<evidence type="ECO:0000256" key="4">
    <source>
        <dbReference type="ARBA" id="ARBA00022840"/>
    </source>
</evidence>
<dbReference type="CDD" id="cd03235">
    <property type="entry name" value="ABC_Metallic_Cations"/>
    <property type="match status" value="1"/>
</dbReference>
<reference evidence="6" key="2">
    <citation type="submission" date="2021-04" db="EMBL/GenBank/DDBJ databases">
        <authorList>
            <person name="Gilroy R."/>
        </authorList>
    </citation>
    <scope>NUCLEOTIDE SEQUENCE</scope>
    <source>
        <strain evidence="6">ChiHjej10B9-4811</strain>
    </source>
</reference>
<evidence type="ECO:0000256" key="2">
    <source>
        <dbReference type="ARBA" id="ARBA00022448"/>
    </source>
</evidence>
<dbReference type="InterPro" id="IPR003593">
    <property type="entry name" value="AAA+_ATPase"/>
</dbReference>
<accession>A0A9D2UFC6</accession>
<dbReference type="EMBL" id="DWUS01000122">
    <property type="protein sequence ID" value="HJD51284.1"/>
    <property type="molecule type" value="Genomic_DNA"/>
</dbReference>
<gene>
    <name evidence="6" type="ORF">H9908_05405</name>
</gene>
<keyword evidence="3" id="KW-0547">Nucleotide-binding</keyword>